<name>A0AAV3Z4F7_9GAST</name>
<sequence>MLIPKLSGLLQVYEISTSPVESIKAKIKKFTRIWLAVPPGQTDVVMSCRKAQLRLPLESTVAEYTCAKPRLDE</sequence>
<dbReference type="GO" id="GO:0003964">
    <property type="term" value="F:RNA-directed DNA polymerase activity"/>
    <property type="evidence" value="ECO:0007669"/>
    <property type="project" value="UniProtKB-KW"/>
</dbReference>
<accession>A0AAV3Z4F7</accession>
<organism evidence="1 2">
    <name type="scientific">Plakobranchus ocellatus</name>
    <dbReference type="NCBI Taxonomy" id="259542"/>
    <lineage>
        <taxon>Eukaryota</taxon>
        <taxon>Metazoa</taxon>
        <taxon>Spiralia</taxon>
        <taxon>Lophotrochozoa</taxon>
        <taxon>Mollusca</taxon>
        <taxon>Gastropoda</taxon>
        <taxon>Heterobranchia</taxon>
        <taxon>Euthyneura</taxon>
        <taxon>Panpulmonata</taxon>
        <taxon>Sacoglossa</taxon>
        <taxon>Placobranchoidea</taxon>
        <taxon>Plakobranchidae</taxon>
        <taxon>Plakobranchus</taxon>
    </lineage>
</organism>
<dbReference type="AlphaFoldDB" id="A0AAV3Z4F7"/>
<evidence type="ECO:0000313" key="2">
    <source>
        <dbReference type="Proteomes" id="UP000735302"/>
    </source>
</evidence>
<reference evidence="1 2" key="1">
    <citation type="journal article" date="2021" name="Elife">
        <title>Chloroplast acquisition without the gene transfer in kleptoplastic sea slugs, Plakobranchus ocellatus.</title>
        <authorList>
            <person name="Maeda T."/>
            <person name="Takahashi S."/>
            <person name="Yoshida T."/>
            <person name="Shimamura S."/>
            <person name="Takaki Y."/>
            <person name="Nagai Y."/>
            <person name="Toyoda A."/>
            <person name="Suzuki Y."/>
            <person name="Arimoto A."/>
            <person name="Ishii H."/>
            <person name="Satoh N."/>
            <person name="Nishiyama T."/>
            <person name="Hasebe M."/>
            <person name="Maruyama T."/>
            <person name="Minagawa J."/>
            <person name="Obokata J."/>
            <person name="Shigenobu S."/>
        </authorList>
    </citation>
    <scope>NUCLEOTIDE SEQUENCE [LARGE SCALE GENOMIC DNA]</scope>
</reference>
<dbReference type="Proteomes" id="UP000735302">
    <property type="component" value="Unassembled WGS sequence"/>
</dbReference>
<gene>
    <name evidence="1" type="ORF">PoB_001665700</name>
</gene>
<protein>
    <submittedName>
        <fullName evidence="1">Reverse transcriptase</fullName>
    </submittedName>
</protein>
<keyword evidence="1" id="KW-0695">RNA-directed DNA polymerase</keyword>
<keyword evidence="1" id="KW-0808">Transferase</keyword>
<dbReference type="EMBL" id="BLXT01001994">
    <property type="protein sequence ID" value="GFN90151.1"/>
    <property type="molecule type" value="Genomic_DNA"/>
</dbReference>
<keyword evidence="2" id="KW-1185">Reference proteome</keyword>
<evidence type="ECO:0000313" key="1">
    <source>
        <dbReference type="EMBL" id="GFN90151.1"/>
    </source>
</evidence>
<keyword evidence="1" id="KW-0548">Nucleotidyltransferase</keyword>
<proteinExistence type="predicted"/>
<comment type="caution">
    <text evidence="1">The sequence shown here is derived from an EMBL/GenBank/DDBJ whole genome shotgun (WGS) entry which is preliminary data.</text>
</comment>